<proteinExistence type="predicted"/>
<accession>A0ABM3ZYC3</accession>
<dbReference type="GeneID" id="132800237"/>
<dbReference type="InterPro" id="IPR046349">
    <property type="entry name" value="C1-like_sf"/>
</dbReference>
<organism evidence="1 2">
    <name type="scientific">Ziziphus jujuba</name>
    <name type="common">Chinese jujube</name>
    <name type="synonym">Ziziphus sativa</name>
    <dbReference type="NCBI Taxonomy" id="326968"/>
    <lineage>
        <taxon>Eukaryota</taxon>
        <taxon>Viridiplantae</taxon>
        <taxon>Streptophyta</taxon>
        <taxon>Embryophyta</taxon>
        <taxon>Tracheophyta</taxon>
        <taxon>Spermatophyta</taxon>
        <taxon>Magnoliopsida</taxon>
        <taxon>eudicotyledons</taxon>
        <taxon>Gunneridae</taxon>
        <taxon>Pentapetalae</taxon>
        <taxon>rosids</taxon>
        <taxon>fabids</taxon>
        <taxon>Rosales</taxon>
        <taxon>Rhamnaceae</taxon>
        <taxon>Paliureae</taxon>
        <taxon>Ziziphus</taxon>
    </lineage>
</organism>
<gene>
    <name evidence="2" type="primary">LOC132800237</name>
</gene>
<sequence length="164" mass="18599">MHDLVEPLVNSDFHVHPFILTSSIKEGDDHDDSYTYCCDICEKRRDPAHATYSCQECHLDAHFKCVLPPESISHITFLPREPEHDLDYLSNKEIEGKGEITSADKALVQNAISELSTEMTKMREVVEELLGKVESREVTEELEKLEEGHAKAEGIIKKLGETFS</sequence>
<dbReference type="RefSeq" id="XP_060669478.1">
    <property type="nucleotide sequence ID" value="XM_060813495.1"/>
</dbReference>
<name>A0ABM3ZYC3_ZIZJJ</name>
<keyword evidence="1" id="KW-1185">Reference proteome</keyword>
<protein>
    <submittedName>
        <fullName evidence="2">Uncharacterized protein LOC132800237</fullName>
    </submittedName>
</protein>
<evidence type="ECO:0000313" key="1">
    <source>
        <dbReference type="Proteomes" id="UP001652623"/>
    </source>
</evidence>
<dbReference type="Proteomes" id="UP001652623">
    <property type="component" value="Chromosome 12"/>
</dbReference>
<reference evidence="2" key="1">
    <citation type="submission" date="2025-08" db="UniProtKB">
        <authorList>
            <consortium name="RefSeq"/>
        </authorList>
    </citation>
    <scope>IDENTIFICATION</scope>
    <source>
        <tissue evidence="2">Seedling</tissue>
    </source>
</reference>
<dbReference type="SUPFAM" id="SSF57889">
    <property type="entry name" value="Cysteine-rich domain"/>
    <property type="match status" value="1"/>
</dbReference>
<evidence type="ECO:0000313" key="2">
    <source>
        <dbReference type="RefSeq" id="XP_060669478.1"/>
    </source>
</evidence>